<keyword evidence="6" id="KW-1185">Reference proteome</keyword>
<dbReference type="InterPro" id="IPR013166">
    <property type="entry name" value="Citrate_lyase_ligase_C"/>
</dbReference>
<sequence length="351" mass="38962">MLDLQIRRILPQSRQEYDELNRLLQEVKIKLDRNLDYILGLYTPEDELVATAGCFENTLRCLAVKPAWQNQGLLAPLVSAIMKQQFTRGYKQLFVYTKAENLAPLENLGFHLLQTAADGIIFMENQAHAFDTYLNKLLQESLEVDNSAVSAGINAGAIVLNANPFTAGHLYLISKAAAEVDLLHLFIVSADHSVFPFKVRKELVRKGTASIKNLVYHDSGYYIVSTATFPAYFQPDSAAAVESQAEIEAGIFCKIAEKLKIGKRFLGTEPLSKTTAIYNRVLAEELQRNGLSCCIIPRKKIGSEIISASTVRRAIKENNYAVLQEMLPPGTLEFLQSPAASPIINKIKNGD</sequence>
<comment type="function">
    <text evidence="3">Acetylation of prosthetic group (2-(5''-phosphoribosyl)-3'-dephosphocoenzyme-A) of the gamma subunit of citrate lyase.</text>
</comment>
<dbReference type="InterPro" id="IPR000182">
    <property type="entry name" value="GNAT_dom"/>
</dbReference>
<dbReference type="PROSITE" id="PS51186">
    <property type="entry name" value="GNAT"/>
    <property type="match status" value="1"/>
</dbReference>
<proteinExistence type="predicted"/>
<comment type="catalytic activity">
    <reaction evidence="3">
        <text>holo-[citrate lyase ACP] + acetate + ATP = acetyl-[citrate lyase ACP] + AMP + diphosphate</text>
        <dbReference type="Rhea" id="RHEA:23788"/>
        <dbReference type="Rhea" id="RHEA-COMP:10158"/>
        <dbReference type="Rhea" id="RHEA-COMP:13710"/>
        <dbReference type="ChEBI" id="CHEBI:30089"/>
        <dbReference type="ChEBI" id="CHEBI:30616"/>
        <dbReference type="ChEBI" id="CHEBI:33019"/>
        <dbReference type="ChEBI" id="CHEBI:82683"/>
        <dbReference type="ChEBI" id="CHEBI:137976"/>
        <dbReference type="ChEBI" id="CHEBI:456215"/>
        <dbReference type="EC" id="6.2.1.22"/>
    </reaction>
</comment>
<dbReference type="Proteomes" id="UP001220478">
    <property type="component" value="Chromosome"/>
</dbReference>
<gene>
    <name evidence="5" type="ORF">PYS61_02720</name>
</gene>
<dbReference type="Gene3D" id="3.40.630.30">
    <property type="match status" value="1"/>
</dbReference>
<evidence type="ECO:0000256" key="3">
    <source>
        <dbReference type="PIRNR" id="PIRNR005751"/>
    </source>
</evidence>
<dbReference type="SMART" id="SM00764">
    <property type="entry name" value="Citrate_ly_lig"/>
    <property type="match status" value="1"/>
</dbReference>
<name>A0ABY8C667_9FIRM</name>
<protein>
    <recommendedName>
        <fullName evidence="3">[Citrate [pro-3S]-lyase] ligase</fullName>
        <ecNumber evidence="3">6.2.1.22</ecNumber>
    </recommendedName>
</protein>
<evidence type="ECO:0000259" key="4">
    <source>
        <dbReference type="PROSITE" id="PS51186"/>
    </source>
</evidence>
<dbReference type="EMBL" id="CP118868">
    <property type="protein sequence ID" value="WEG36097.1"/>
    <property type="molecule type" value="Genomic_DNA"/>
</dbReference>
<dbReference type="InterPro" id="IPR016181">
    <property type="entry name" value="Acyl_CoA_acyltransferase"/>
</dbReference>
<dbReference type="RefSeq" id="WP_315572089.1">
    <property type="nucleotide sequence ID" value="NZ_CP118868.1"/>
</dbReference>
<dbReference type="SUPFAM" id="SSF52374">
    <property type="entry name" value="Nucleotidylyl transferase"/>
    <property type="match status" value="1"/>
</dbReference>
<dbReference type="Gene3D" id="3.40.50.620">
    <property type="entry name" value="HUPs"/>
    <property type="match status" value="1"/>
</dbReference>
<dbReference type="GO" id="GO:0016874">
    <property type="term" value="F:ligase activity"/>
    <property type="evidence" value="ECO:0007669"/>
    <property type="project" value="UniProtKB-KW"/>
</dbReference>
<feature type="domain" description="N-acetyltransferase" evidence="4">
    <location>
        <begin position="1"/>
        <end position="139"/>
    </location>
</feature>
<keyword evidence="2 3" id="KW-0067">ATP-binding</keyword>
<evidence type="ECO:0000313" key="6">
    <source>
        <dbReference type="Proteomes" id="UP001220478"/>
    </source>
</evidence>
<dbReference type="EC" id="6.2.1.22" evidence="3"/>
<dbReference type="Pfam" id="PF08218">
    <property type="entry name" value="Citrate_ly_lig"/>
    <property type="match status" value="1"/>
</dbReference>
<evidence type="ECO:0000256" key="2">
    <source>
        <dbReference type="ARBA" id="ARBA00022840"/>
    </source>
</evidence>
<keyword evidence="3 5" id="KW-0436">Ligase</keyword>
<dbReference type="InterPro" id="IPR014729">
    <property type="entry name" value="Rossmann-like_a/b/a_fold"/>
</dbReference>
<organism evidence="5 6">
    <name type="scientific">Amygdalobacter indicium</name>
    <dbReference type="NCBI Taxonomy" id="3029272"/>
    <lineage>
        <taxon>Bacteria</taxon>
        <taxon>Bacillati</taxon>
        <taxon>Bacillota</taxon>
        <taxon>Clostridia</taxon>
        <taxon>Eubacteriales</taxon>
        <taxon>Oscillospiraceae</taxon>
        <taxon>Amygdalobacter</taxon>
    </lineage>
</organism>
<dbReference type="PIRSF" id="PIRSF005751">
    <property type="entry name" value="Acet_citr_lig"/>
    <property type="match status" value="1"/>
</dbReference>
<dbReference type="InterPro" id="IPR005216">
    <property type="entry name" value="Citrate_lyase_ligase"/>
</dbReference>
<evidence type="ECO:0000256" key="1">
    <source>
        <dbReference type="ARBA" id="ARBA00022741"/>
    </source>
</evidence>
<reference evidence="5 6" key="1">
    <citation type="submission" date="2023-02" db="EMBL/GenBank/DDBJ databases">
        <title>Novel Oscillospiraceae bacterial genomes.</title>
        <authorList>
            <person name="Srinivasan S."/>
            <person name="Austin M.N."/>
            <person name="Fiedler T.L."/>
            <person name="Strenk S.M."/>
            <person name="Agnew K.J."/>
            <person name="Nagana Gowda G.A."/>
            <person name="Raftery D."/>
            <person name="Beamer M.A."/>
            <person name="Achilles S.L."/>
            <person name="Wiesenfeld H.C."/>
            <person name="Fredricks D.N."/>
            <person name="Hillier S.L."/>
        </authorList>
    </citation>
    <scope>NUCLEOTIDE SEQUENCE [LARGE SCALE GENOMIC DNA]</scope>
    <source>
        <strain evidence="5 6">CHIC02 1186E3-8</strain>
    </source>
</reference>
<dbReference type="PANTHER" id="PTHR40599">
    <property type="entry name" value="[CITRATE [PRO-3S]-LYASE] LIGASE"/>
    <property type="match status" value="1"/>
</dbReference>
<accession>A0ABY8C667</accession>
<keyword evidence="1 3" id="KW-0547">Nucleotide-binding</keyword>
<evidence type="ECO:0000313" key="5">
    <source>
        <dbReference type="EMBL" id="WEG36097.1"/>
    </source>
</evidence>
<dbReference type="SUPFAM" id="SSF55729">
    <property type="entry name" value="Acyl-CoA N-acyltransferases (Nat)"/>
    <property type="match status" value="1"/>
</dbReference>
<dbReference type="PANTHER" id="PTHR40599:SF1">
    <property type="entry name" value="[CITRATE [PRO-3S]-LYASE] LIGASE"/>
    <property type="match status" value="1"/>
</dbReference>